<dbReference type="PROSITE" id="PS00107">
    <property type="entry name" value="PROTEIN_KINASE_ATP"/>
    <property type="match status" value="1"/>
</dbReference>
<sequence>MFLSGFSASPSTLSLPDDEGEAVADYILGPIIGYGGFSIVRRASSISGGVVAIKIVRRSDLSKQGNIVRAQKRLDHETRIWSSLNHEHILPLFTSMHNSYADFFVTLYCPAGSLFDILKREGRPALQQDDAGMMFRQLVRGTRYLHEDARIVHCDMKLENVLVDESGTCKISDFGMAKEIGEAIEADEGEEEEDRENAGGFVDISYGVHRAASVSYATPLAKPRLPLHDSSIRPSGRGPRHRNSTTTSTPHSLPKRVFQPGSLPYAAPELLLPPSNSEPRLPHPAQDMWALGVMLYTLLSGRLPFLDSFEPRLQMKIMHGVFQMPSGVGRGTERILQGLMDKDAATRWTVAMVDEVAWGVGWGDEGDSVPVTDEELRQETTVSFNSRSQSRPHVSLSSTSPIAEVESDVPCSAVSDASARRSASRAQRSLSRAPVSARSRSLSKRSEIGRRHYPSPPTSAVESSIHSIRSSSTHSSISSAGPLEPDYAPLLSPSPLRGIEEEKRGRRLKKSSHITSMSRSPSPSVLPSTPSDVNPPRFISPPPLEERAEGSRASTSSIPRGRLRFPRIAPSHQSKSGTHTPLEQRTTPDVFSAEDEPEWHISSVEDGLLQANEMAASMAMDQDYLTSSESYFQRNISPPPIQSESRPLFHHRPGSIIQTKSEGHRRSTFADLALETSVIEVPENVADREPRRGHPSLPYLWHDEPESKVVLNNRKYDAEDLKQILVDEDDRFYFVASVNPDATYQVLWFRLGPGRSCKVDILTTGKSTSLNIPRVPVTRVLYIHPYDDLPVMPLLALLLLKLQGWTDHRHSQKSHEQKRVRQDVADIKEMLKIAVEEQVHIDDQESKWMPRLFVEQMSDRVDDLLTNIMGNLLWFFIGAGAATVYTRRRDHLQQHEDFQSGWTSHRCHSPSSQIHSSQEVAHVSSPNREPFFPSAPRTNNSASTPSLSQDASGSNSTTSSSDPWALEKERMREIGNQVGVNVLEFSESTLDTLLSTIASMKAKVVQQRLDREKHEEKKNVLEGQIQDPPRYV</sequence>
<feature type="compositionally biased region" description="Polar residues" evidence="4">
    <location>
        <begin position="936"/>
        <end position="951"/>
    </location>
</feature>
<evidence type="ECO:0000256" key="1">
    <source>
        <dbReference type="ARBA" id="ARBA00022741"/>
    </source>
</evidence>
<dbReference type="GO" id="GO:0004674">
    <property type="term" value="F:protein serine/threonine kinase activity"/>
    <property type="evidence" value="ECO:0007669"/>
    <property type="project" value="TreeGrafter"/>
</dbReference>
<dbReference type="PROSITE" id="PS50011">
    <property type="entry name" value="PROTEIN_KINASE_DOM"/>
    <property type="match status" value="1"/>
</dbReference>
<dbReference type="AlphaFoldDB" id="A0A1Q3EAD6"/>
<keyword evidence="7" id="KW-1185">Reference proteome</keyword>
<feature type="region of interest" description="Disordered" evidence="4">
    <location>
        <begin position="1009"/>
        <end position="1032"/>
    </location>
</feature>
<dbReference type="InterPro" id="IPR011009">
    <property type="entry name" value="Kinase-like_dom_sf"/>
</dbReference>
<feature type="region of interest" description="Disordered" evidence="4">
    <location>
        <begin position="375"/>
        <end position="585"/>
    </location>
</feature>
<dbReference type="GO" id="GO:0005737">
    <property type="term" value="C:cytoplasm"/>
    <property type="evidence" value="ECO:0007669"/>
    <property type="project" value="TreeGrafter"/>
</dbReference>
<proteinExistence type="predicted"/>
<feature type="compositionally biased region" description="Basic and acidic residues" evidence="4">
    <location>
        <begin position="1009"/>
        <end position="1020"/>
    </location>
</feature>
<dbReference type="PANTHER" id="PTHR24346">
    <property type="entry name" value="MAP/MICROTUBULE AFFINITY-REGULATING KINASE"/>
    <property type="match status" value="1"/>
</dbReference>
<dbReference type="Pfam" id="PF00069">
    <property type="entry name" value="Pkinase"/>
    <property type="match status" value="2"/>
</dbReference>
<feature type="binding site" evidence="3">
    <location>
        <position position="54"/>
    </location>
    <ligand>
        <name>ATP</name>
        <dbReference type="ChEBI" id="CHEBI:30616"/>
    </ligand>
</feature>
<feature type="domain" description="Protein kinase" evidence="5">
    <location>
        <begin position="26"/>
        <end position="359"/>
    </location>
</feature>
<dbReference type="SUPFAM" id="SSF56112">
    <property type="entry name" value="Protein kinase-like (PK-like)"/>
    <property type="match status" value="1"/>
</dbReference>
<protein>
    <submittedName>
        <fullName evidence="6">Kinase-like protein</fullName>
    </submittedName>
</protein>
<dbReference type="STRING" id="5353.A0A1Q3EAD6"/>
<keyword evidence="6" id="KW-0808">Transferase</keyword>
<evidence type="ECO:0000256" key="2">
    <source>
        <dbReference type="ARBA" id="ARBA00022840"/>
    </source>
</evidence>
<accession>A0A1Q3EAD6</accession>
<dbReference type="InterPro" id="IPR000719">
    <property type="entry name" value="Prot_kinase_dom"/>
</dbReference>
<dbReference type="InterPro" id="IPR008271">
    <property type="entry name" value="Ser/Thr_kinase_AS"/>
</dbReference>
<dbReference type="GO" id="GO:0005524">
    <property type="term" value="F:ATP binding"/>
    <property type="evidence" value="ECO:0007669"/>
    <property type="project" value="UniProtKB-UniRule"/>
</dbReference>
<dbReference type="InterPro" id="IPR017441">
    <property type="entry name" value="Protein_kinase_ATP_BS"/>
</dbReference>
<dbReference type="Proteomes" id="UP000188533">
    <property type="component" value="Unassembled WGS sequence"/>
</dbReference>
<feature type="compositionally biased region" description="Low complexity" evidence="4">
    <location>
        <begin position="463"/>
        <end position="479"/>
    </location>
</feature>
<evidence type="ECO:0000256" key="3">
    <source>
        <dbReference type="PROSITE-ProRule" id="PRU10141"/>
    </source>
</evidence>
<feature type="compositionally biased region" description="Polar residues" evidence="4">
    <location>
        <begin position="379"/>
        <end position="401"/>
    </location>
</feature>
<dbReference type="Gene3D" id="1.10.510.10">
    <property type="entry name" value="Transferase(Phosphotransferase) domain 1"/>
    <property type="match status" value="2"/>
</dbReference>
<feature type="compositionally biased region" description="Polar residues" evidence="4">
    <location>
        <begin position="909"/>
        <end position="927"/>
    </location>
</feature>
<feature type="compositionally biased region" description="Low complexity" evidence="4">
    <location>
        <begin position="412"/>
        <end position="433"/>
    </location>
</feature>
<keyword evidence="2 3" id="KW-0067">ATP-binding</keyword>
<dbReference type="PROSITE" id="PS00108">
    <property type="entry name" value="PROTEIN_KINASE_ST"/>
    <property type="match status" value="1"/>
</dbReference>
<feature type="compositionally biased region" description="Polar residues" evidence="4">
    <location>
        <begin position="571"/>
        <end position="585"/>
    </location>
</feature>
<dbReference type="SMART" id="SM00220">
    <property type="entry name" value="S_TKc"/>
    <property type="match status" value="1"/>
</dbReference>
<keyword evidence="6" id="KW-0418">Kinase</keyword>
<dbReference type="GO" id="GO:0035556">
    <property type="term" value="P:intracellular signal transduction"/>
    <property type="evidence" value="ECO:0007669"/>
    <property type="project" value="TreeGrafter"/>
</dbReference>
<dbReference type="GO" id="GO:0000226">
    <property type="term" value="P:microtubule cytoskeleton organization"/>
    <property type="evidence" value="ECO:0007669"/>
    <property type="project" value="TreeGrafter"/>
</dbReference>
<keyword evidence="1 3" id="KW-0547">Nucleotide-binding</keyword>
<evidence type="ECO:0000259" key="5">
    <source>
        <dbReference type="PROSITE" id="PS50011"/>
    </source>
</evidence>
<feature type="region of interest" description="Disordered" evidence="4">
    <location>
        <begin position="901"/>
        <end position="963"/>
    </location>
</feature>
<organism evidence="6 7">
    <name type="scientific">Lentinula edodes</name>
    <name type="common">Shiitake mushroom</name>
    <name type="synonym">Lentinus edodes</name>
    <dbReference type="NCBI Taxonomy" id="5353"/>
    <lineage>
        <taxon>Eukaryota</taxon>
        <taxon>Fungi</taxon>
        <taxon>Dikarya</taxon>
        <taxon>Basidiomycota</taxon>
        <taxon>Agaricomycotina</taxon>
        <taxon>Agaricomycetes</taxon>
        <taxon>Agaricomycetidae</taxon>
        <taxon>Agaricales</taxon>
        <taxon>Marasmiineae</taxon>
        <taxon>Omphalotaceae</taxon>
        <taxon>Lentinula</taxon>
    </lineage>
</organism>
<feature type="region of interest" description="Disordered" evidence="4">
    <location>
        <begin position="225"/>
        <end position="258"/>
    </location>
</feature>
<name>A0A1Q3EAD6_LENED</name>
<dbReference type="PANTHER" id="PTHR24346:SF76">
    <property type="entry name" value="NON-SPECIFIC SERINE_THREONINE PROTEIN KINASE"/>
    <property type="match status" value="1"/>
</dbReference>
<feature type="compositionally biased region" description="Low complexity" evidence="4">
    <location>
        <begin position="513"/>
        <end position="531"/>
    </location>
</feature>
<reference evidence="6 7" key="1">
    <citation type="submission" date="2016-08" db="EMBL/GenBank/DDBJ databases">
        <authorList>
            <consortium name="Lentinula edodes genome sequencing consortium"/>
            <person name="Sakamoto Y."/>
            <person name="Nakade K."/>
            <person name="Sato S."/>
            <person name="Yoshida Y."/>
            <person name="Miyazaki K."/>
            <person name="Natsume S."/>
            <person name="Konno N."/>
        </authorList>
    </citation>
    <scope>NUCLEOTIDE SEQUENCE [LARGE SCALE GENOMIC DNA]</scope>
    <source>
        <strain evidence="6 7">NBRC 111202</strain>
    </source>
</reference>
<evidence type="ECO:0000313" key="7">
    <source>
        <dbReference type="Proteomes" id="UP000188533"/>
    </source>
</evidence>
<dbReference type="EMBL" id="BDGU01000181">
    <property type="protein sequence ID" value="GAW04173.1"/>
    <property type="molecule type" value="Genomic_DNA"/>
</dbReference>
<comment type="caution">
    <text evidence="6">The sequence shown here is derived from an EMBL/GenBank/DDBJ whole genome shotgun (WGS) entry which is preliminary data.</text>
</comment>
<reference evidence="6 7" key="2">
    <citation type="submission" date="2017-02" db="EMBL/GenBank/DDBJ databases">
        <title>A genome survey and senescence transcriptome analysis in Lentinula edodes.</title>
        <authorList>
            <person name="Sakamoto Y."/>
            <person name="Nakade K."/>
            <person name="Sato S."/>
            <person name="Yoshida Y."/>
            <person name="Miyazaki K."/>
            <person name="Natsume S."/>
            <person name="Konno N."/>
        </authorList>
    </citation>
    <scope>NUCLEOTIDE SEQUENCE [LARGE SCALE GENOMIC DNA]</scope>
    <source>
        <strain evidence="6 7">NBRC 111202</strain>
    </source>
</reference>
<evidence type="ECO:0000313" key="6">
    <source>
        <dbReference type="EMBL" id="GAW04173.1"/>
    </source>
</evidence>
<evidence type="ECO:0000256" key="4">
    <source>
        <dbReference type="SAM" id="MobiDB-lite"/>
    </source>
</evidence>
<feature type="compositionally biased region" description="Low complexity" evidence="4">
    <location>
        <begin position="952"/>
        <end position="961"/>
    </location>
</feature>
<gene>
    <name evidence="6" type="ORF">LENED_005948</name>
</gene>